<dbReference type="Proteomes" id="UP000190888">
    <property type="component" value="Unassembled WGS sequence"/>
</dbReference>
<reference evidence="1 2" key="1">
    <citation type="submission" date="2017-02" db="EMBL/GenBank/DDBJ databases">
        <authorList>
            <person name="Peterson S.W."/>
        </authorList>
    </citation>
    <scope>NUCLEOTIDE SEQUENCE [LARGE SCALE GENOMIC DNA]</scope>
    <source>
        <strain evidence="1 2">DSM 22335</strain>
    </source>
</reference>
<dbReference type="Pfam" id="PF18762">
    <property type="entry name" value="Kinase-PolyVal"/>
    <property type="match status" value="1"/>
</dbReference>
<dbReference type="EMBL" id="FUWH01000001">
    <property type="protein sequence ID" value="SJZ40063.1"/>
    <property type="molecule type" value="Genomic_DNA"/>
</dbReference>
<dbReference type="AlphaFoldDB" id="A0A1T4KCK4"/>
<keyword evidence="2" id="KW-1185">Reference proteome</keyword>
<evidence type="ECO:0000313" key="2">
    <source>
        <dbReference type="Proteomes" id="UP000190888"/>
    </source>
</evidence>
<dbReference type="RefSeq" id="WP_078829939.1">
    <property type="nucleotide sequence ID" value="NZ_FUWH01000001.1"/>
</dbReference>
<gene>
    <name evidence="1" type="ORF">SAMN04488132_101610</name>
</gene>
<accession>A0A1T4KCK4</accession>
<protein>
    <submittedName>
        <fullName evidence="1">Uncharacterized protein</fullName>
    </submittedName>
</protein>
<organism evidence="1 2">
    <name type="scientific">Sediminibacterium ginsengisoli</name>
    <dbReference type="NCBI Taxonomy" id="413434"/>
    <lineage>
        <taxon>Bacteria</taxon>
        <taxon>Pseudomonadati</taxon>
        <taxon>Bacteroidota</taxon>
        <taxon>Chitinophagia</taxon>
        <taxon>Chitinophagales</taxon>
        <taxon>Chitinophagaceae</taxon>
        <taxon>Sediminibacterium</taxon>
    </lineage>
</organism>
<sequence>MENIAAGNVIQGATDHCAAIRNILSAGETAGRTVKTGFESKQLVKEKQADFLEDYAKQNGLWLNIPSFEHYIGGGSEARVYLHHDNRHVLKINDAGYYATWLEYFDSVCLHNILFPNTSYELVHLAKDLAPDGQNRLHAIVQQSYITTDRVVELSEVKAFLEHNGFENVRRNDYIYAELGLILEDMHDENVLVQQDTLFFIDTVFYIDPSLRETE</sequence>
<dbReference type="InterPro" id="IPR041055">
    <property type="entry name" value="Kinase-PolyVal"/>
</dbReference>
<dbReference type="OrthoDB" id="1079625at2"/>
<name>A0A1T4KCK4_9BACT</name>
<proteinExistence type="predicted"/>
<evidence type="ECO:0000313" key="1">
    <source>
        <dbReference type="EMBL" id="SJZ40063.1"/>
    </source>
</evidence>